<protein>
    <submittedName>
        <fullName evidence="2">Transglycosylase SLT domain-containing protein</fullName>
    </submittedName>
</protein>
<evidence type="ECO:0000259" key="1">
    <source>
        <dbReference type="Pfam" id="PF01464"/>
    </source>
</evidence>
<accession>A0ABX1SBF8</accession>
<name>A0ABX1SBF8_9PSEU</name>
<organism evidence="2 3">
    <name type="scientific">Pseudonocardia acidicola</name>
    <dbReference type="NCBI Taxonomy" id="2724939"/>
    <lineage>
        <taxon>Bacteria</taxon>
        <taxon>Bacillati</taxon>
        <taxon>Actinomycetota</taxon>
        <taxon>Actinomycetes</taxon>
        <taxon>Pseudonocardiales</taxon>
        <taxon>Pseudonocardiaceae</taxon>
        <taxon>Pseudonocardia</taxon>
    </lineage>
</organism>
<evidence type="ECO:0000313" key="2">
    <source>
        <dbReference type="EMBL" id="NMH98906.1"/>
    </source>
</evidence>
<dbReference type="InterPro" id="IPR023346">
    <property type="entry name" value="Lysozyme-like_dom_sf"/>
</dbReference>
<dbReference type="EMBL" id="JAAXLA010000028">
    <property type="protein sequence ID" value="NMH98906.1"/>
    <property type="molecule type" value="Genomic_DNA"/>
</dbReference>
<proteinExistence type="predicted"/>
<comment type="caution">
    <text evidence="2">The sequence shown here is derived from an EMBL/GenBank/DDBJ whole genome shotgun (WGS) entry which is preliminary data.</text>
</comment>
<dbReference type="Gene3D" id="1.10.530.10">
    <property type="match status" value="1"/>
</dbReference>
<dbReference type="SUPFAM" id="SSF53955">
    <property type="entry name" value="Lysozyme-like"/>
    <property type="match status" value="1"/>
</dbReference>
<dbReference type="Pfam" id="PF01464">
    <property type="entry name" value="SLT"/>
    <property type="match status" value="1"/>
</dbReference>
<feature type="domain" description="Transglycosylase SLT" evidence="1">
    <location>
        <begin position="924"/>
        <end position="996"/>
    </location>
</feature>
<gene>
    <name evidence="2" type="ORF">HF526_16555</name>
</gene>
<dbReference type="Proteomes" id="UP000820669">
    <property type="component" value="Unassembled WGS sequence"/>
</dbReference>
<keyword evidence="3" id="KW-1185">Reference proteome</keyword>
<reference evidence="2 3" key="1">
    <citation type="submission" date="2020-04" db="EMBL/GenBank/DDBJ databases">
        <authorList>
            <person name="Klaysubun C."/>
            <person name="Duangmal K."/>
            <person name="Lipun K."/>
        </authorList>
    </citation>
    <scope>NUCLEOTIDE SEQUENCE [LARGE SCALE GENOMIC DNA]</scope>
    <source>
        <strain evidence="2 3">K10HN5</strain>
    </source>
</reference>
<sequence length="1103" mass="112704">MDAIAFDAGSIVATLTLDKTGFSSDLDTARREAADFAHETYTTTLKANTAGLFADITKAKTELDALDRKDVTVKVNADTKAAQRDLATLSGTGGQVFNPLIAAGVTAAAAIAGPAALGAIPIAFGAVTAAIMSKNDEVKASFVGLGHTILTELQSDTAPLVPYFTTMIGSIGSEFETLRPQLRGIFGDLGPELTTLTHGVENLASNAMPGLVDTVRTAQPVIRGLDDLLAQTGSGLSGFFSQLSTGSADAGRSFSSLGGVVHDILPALGRDLADAAPAATNLVSVLGHGLVGGLQAVDGVLTLVNPLVKVFSDGIGALPTPVEAAAAAMVLFSVKSGAMNDVLKTVKTGLSDVPTVFAKAADSADRFGSVAGTAAASGSLLKTAGAGILGVFGGPWGLAIGGAVTLLGFLGQHSQEAAQRQQELAQAGASVAEALAKANGVITENVRQTAAQTLEQKGVLASAQQLGIALPTLTDALLGQGDAASKLTTQLHNIVAAHTVTYNSGDQVVTMLDDQGKAAQSVLDKLGPLTQGFDQDTAAQRRVQSATQDATTALTSYNQKIADQIGLLATAAGADVSYQQALLNVKQAGDQVTSSTQQYGAASDQTKSAVLSQVHAVLDAADAAQKKAEADYTGTDATEKATRGANAYAFQLVEMAAAAQGPVRSALLEYVSHLSDSELHAITAASATSGLHTQVITLPGGKTVTIVADTAQAAANLDGIATQMQGISALAQRIDAGASGHYGVSVGGGVRMQSEGGIDVRPMADGGVLDMLARARSHPSSIATIVPPSTPTLIGDRRHGNEAYIPLVDTPRSHAILEAAAAAMNRTLLPTSAQGASAVPMADGAIIAPQVNTALQAQLGAPASFRLSTAFLDAAVAGLQDFTNQLGQAVQNALAALTVTVSGVPASRSANVAAVQQVAATYGWGSGAMWNDLVAVINRESGFNNTAQNPTSTAYGIFQFLDSTWGAYGAVKTSDPHAQAMAGLRYIAQRYGSPAGALAHENAFGWYDSGGLLQPGLTLAFNGTGRPEPVFTGDEFDQMVTGTQGRGGDGSGLIDTLRDEIRGLRKDLATRPSINVYPREAQSEESIAAMVQRRFEFQARIGL</sequence>
<dbReference type="RefSeq" id="WP_169382343.1">
    <property type="nucleotide sequence ID" value="NZ_JAAXLA010000028.1"/>
</dbReference>
<dbReference type="InterPro" id="IPR008258">
    <property type="entry name" value="Transglycosylase_SLT_dom_1"/>
</dbReference>
<evidence type="ECO:0000313" key="3">
    <source>
        <dbReference type="Proteomes" id="UP000820669"/>
    </source>
</evidence>